<evidence type="ECO:0000313" key="4">
    <source>
        <dbReference type="EMBL" id="TDA22757.1"/>
    </source>
</evidence>
<evidence type="ECO:0000313" key="5">
    <source>
        <dbReference type="Proteomes" id="UP000295710"/>
    </source>
</evidence>
<dbReference type="RefSeq" id="WP_132275958.1">
    <property type="nucleotide sequence ID" value="NZ_JAOBST010000005.1"/>
</dbReference>
<sequence length="161" mass="18125">MDYIIREISEEEYNLLEDFLYEAVFIPEGADAPPKTITRQPELQIYIADFGKRKDDTGLVAIVGGKVVGAAWVRIMDDYGHIDDETPSFAVSLYKEYRGAGIGTALMEGMLCILKQKGYNQASLSVQKANYAVNMYKKLGFEIVDEVDEEYIMVCRLQSDA</sequence>
<dbReference type="PROSITE" id="PS51186">
    <property type="entry name" value="GNAT"/>
    <property type="match status" value="1"/>
</dbReference>
<dbReference type="GO" id="GO:0016747">
    <property type="term" value="F:acyltransferase activity, transferring groups other than amino-acyl groups"/>
    <property type="evidence" value="ECO:0007669"/>
    <property type="project" value="InterPro"/>
</dbReference>
<dbReference type="Proteomes" id="UP000295710">
    <property type="component" value="Unassembled WGS sequence"/>
</dbReference>
<dbReference type="Gene3D" id="3.40.630.30">
    <property type="match status" value="1"/>
</dbReference>
<evidence type="ECO:0000256" key="2">
    <source>
        <dbReference type="ARBA" id="ARBA00023315"/>
    </source>
</evidence>
<dbReference type="InterPro" id="IPR051556">
    <property type="entry name" value="N-term/lysine_N-AcTrnsfr"/>
</dbReference>
<dbReference type="EMBL" id="SMMX01000003">
    <property type="protein sequence ID" value="TDA22757.1"/>
    <property type="molecule type" value="Genomic_DNA"/>
</dbReference>
<keyword evidence="2" id="KW-0012">Acyltransferase</keyword>
<dbReference type="Pfam" id="PF00583">
    <property type="entry name" value="Acetyltransf_1"/>
    <property type="match status" value="1"/>
</dbReference>
<dbReference type="PANTHER" id="PTHR42919">
    <property type="entry name" value="N-ALPHA-ACETYLTRANSFERASE"/>
    <property type="match status" value="1"/>
</dbReference>
<dbReference type="InterPro" id="IPR016181">
    <property type="entry name" value="Acyl_CoA_acyltransferase"/>
</dbReference>
<evidence type="ECO:0000256" key="1">
    <source>
        <dbReference type="ARBA" id="ARBA00022679"/>
    </source>
</evidence>
<dbReference type="CDD" id="cd04301">
    <property type="entry name" value="NAT_SF"/>
    <property type="match status" value="1"/>
</dbReference>
<protein>
    <submittedName>
        <fullName evidence="4">GNAT family N-acetyltransferase</fullName>
    </submittedName>
</protein>
<comment type="caution">
    <text evidence="4">The sequence shown here is derived from an EMBL/GenBank/DDBJ whole genome shotgun (WGS) entry which is preliminary data.</text>
</comment>
<dbReference type="SUPFAM" id="SSF55729">
    <property type="entry name" value="Acyl-CoA N-acyltransferases (Nat)"/>
    <property type="match status" value="1"/>
</dbReference>
<evidence type="ECO:0000259" key="3">
    <source>
        <dbReference type="PROSITE" id="PS51186"/>
    </source>
</evidence>
<accession>A0A4R4FGI1</accession>
<keyword evidence="5" id="KW-1185">Reference proteome</keyword>
<proteinExistence type="predicted"/>
<name>A0A4R4FGI1_9FIRM</name>
<feature type="domain" description="N-acetyltransferase" evidence="3">
    <location>
        <begin position="3"/>
        <end position="158"/>
    </location>
</feature>
<organism evidence="4 5">
    <name type="scientific">Extibacter muris</name>
    <dbReference type="NCBI Taxonomy" id="1796622"/>
    <lineage>
        <taxon>Bacteria</taxon>
        <taxon>Bacillati</taxon>
        <taxon>Bacillota</taxon>
        <taxon>Clostridia</taxon>
        <taxon>Lachnospirales</taxon>
        <taxon>Lachnospiraceae</taxon>
        <taxon>Extibacter</taxon>
    </lineage>
</organism>
<gene>
    <name evidence="4" type="ORF">E1963_05050</name>
</gene>
<dbReference type="PANTHER" id="PTHR42919:SF8">
    <property type="entry name" value="N-ALPHA-ACETYLTRANSFERASE 50"/>
    <property type="match status" value="1"/>
</dbReference>
<dbReference type="InterPro" id="IPR000182">
    <property type="entry name" value="GNAT_dom"/>
</dbReference>
<dbReference type="AlphaFoldDB" id="A0A4R4FGI1"/>
<keyword evidence="1 4" id="KW-0808">Transferase</keyword>
<reference evidence="4 5" key="1">
    <citation type="journal article" date="2016" name="Nat. Microbiol.">
        <title>The Mouse Intestinal Bacterial Collection (miBC) provides host-specific insight into cultured diversity and functional potential of the gut microbiota.</title>
        <authorList>
            <person name="Lagkouvardos I."/>
            <person name="Pukall R."/>
            <person name="Abt B."/>
            <person name="Foesel B.U."/>
            <person name="Meier-Kolthoff J.P."/>
            <person name="Kumar N."/>
            <person name="Bresciani A."/>
            <person name="Martinez I."/>
            <person name="Just S."/>
            <person name="Ziegler C."/>
            <person name="Brugiroux S."/>
            <person name="Garzetti D."/>
            <person name="Wenning M."/>
            <person name="Bui T.P."/>
            <person name="Wang J."/>
            <person name="Hugenholtz F."/>
            <person name="Plugge C.M."/>
            <person name="Peterson D.A."/>
            <person name="Hornef M.W."/>
            <person name="Baines J.F."/>
            <person name="Smidt H."/>
            <person name="Walter J."/>
            <person name="Kristiansen K."/>
            <person name="Nielsen H.B."/>
            <person name="Haller D."/>
            <person name="Overmann J."/>
            <person name="Stecher B."/>
            <person name="Clavel T."/>
        </authorList>
    </citation>
    <scope>NUCLEOTIDE SEQUENCE [LARGE SCALE GENOMIC DNA]</scope>
    <source>
        <strain evidence="4 5">DSM 28560</strain>
    </source>
</reference>